<dbReference type="SUPFAM" id="SSF64268">
    <property type="entry name" value="PX domain"/>
    <property type="match status" value="1"/>
</dbReference>
<comment type="caution">
    <text evidence="3">The sequence shown here is derived from an EMBL/GenBank/DDBJ whole genome shotgun (WGS) entry which is preliminary data.</text>
</comment>
<evidence type="ECO:0000313" key="3">
    <source>
        <dbReference type="EMBL" id="RLN65464.1"/>
    </source>
</evidence>
<dbReference type="Proteomes" id="UP000277300">
    <property type="component" value="Unassembled WGS sequence"/>
</dbReference>
<dbReference type="AlphaFoldDB" id="A0A3F2RW99"/>
<protein>
    <recommendedName>
        <fullName evidence="2">PX domain-containing protein</fullName>
    </recommendedName>
</protein>
<organism evidence="3 5">
    <name type="scientific">Phytophthora kernoviae</name>
    <dbReference type="NCBI Taxonomy" id="325452"/>
    <lineage>
        <taxon>Eukaryota</taxon>
        <taxon>Sar</taxon>
        <taxon>Stramenopiles</taxon>
        <taxon>Oomycota</taxon>
        <taxon>Peronosporomycetes</taxon>
        <taxon>Peronosporales</taxon>
        <taxon>Peronosporaceae</taxon>
        <taxon>Phytophthora</taxon>
    </lineage>
</organism>
<dbReference type="GO" id="GO:0035091">
    <property type="term" value="F:phosphatidylinositol binding"/>
    <property type="evidence" value="ECO:0007669"/>
    <property type="project" value="InterPro"/>
</dbReference>
<dbReference type="OrthoDB" id="430293at2759"/>
<dbReference type="EMBL" id="MBDO02000053">
    <property type="protein sequence ID" value="RLN65464.1"/>
    <property type="molecule type" value="Genomic_DNA"/>
</dbReference>
<name>A0A3F2RW99_9STRA</name>
<dbReference type="Pfam" id="PF00787">
    <property type="entry name" value="PX"/>
    <property type="match status" value="1"/>
</dbReference>
<evidence type="ECO:0000313" key="5">
    <source>
        <dbReference type="Proteomes" id="UP000277300"/>
    </source>
</evidence>
<dbReference type="Gene3D" id="3.30.1520.10">
    <property type="entry name" value="Phox-like domain"/>
    <property type="match status" value="1"/>
</dbReference>
<proteinExistence type="predicted"/>
<accession>A0A3F2RW99</accession>
<evidence type="ECO:0000313" key="6">
    <source>
        <dbReference type="Proteomes" id="UP000284657"/>
    </source>
</evidence>
<dbReference type="InterPro" id="IPR001683">
    <property type="entry name" value="PX_dom"/>
</dbReference>
<dbReference type="Proteomes" id="UP000284657">
    <property type="component" value="Unassembled WGS sequence"/>
</dbReference>
<feature type="domain" description="PX" evidence="2">
    <location>
        <begin position="1"/>
        <end position="110"/>
    </location>
</feature>
<dbReference type="PROSITE" id="PS50195">
    <property type="entry name" value="PX"/>
    <property type="match status" value="1"/>
</dbReference>
<reference evidence="5 6" key="1">
    <citation type="submission" date="2018-07" db="EMBL/GenBank/DDBJ databases">
        <title>Genome sequencing of oomycete isolates from Chile give support for New Zealand origin for Phytophthora kernoviae and make available the first Nothophytophthora sp. genome.</title>
        <authorList>
            <person name="Studholme D.J."/>
            <person name="Sanfuentes E."/>
            <person name="Panda P."/>
            <person name="Hill R."/>
            <person name="Sambles C."/>
            <person name="Grant M."/>
            <person name="Williams N.M."/>
            <person name="Mcdougal R.L."/>
        </authorList>
    </citation>
    <scope>NUCLEOTIDE SEQUENCE [LARGE SCALE GENOMIC DNA]</scope>
    <source>
        <strain evidence="3">Chile6</strain>
        <strain evidence="4">Chile7</strain>
    </source>
</reference>
<sequence>MKSISAHITSFYHSTFHAYTTEVNVDGHRWRLGLRYSKFHEFYDQLVLKVKDFHAPFPPKGTLFFTPKPEERQKQLEEFLQQVLAYYSTKGCPTDVEDLICDLLKVPHHLRGDSEHDDDNVSTSTESVLSEPVHEPHVNSVEKVAPQEEKKKVIVTPELVIETKPEESIVAAEPGDAGAVPGEESSSEVPVGKEEEVVSKPQESNSPTVEETRSVENSRLPVVHEAVQEDAEAVEISMPAGEVKEVKEAIEDKEPVEKETVMIKDVVYSEDIATEGIATEVAERAEAMAQGPETTLPEERPVVGLVALKTKIVTSKPQAVDTPVEGARPEGEKKLSIRKRVSTSWLAAYLPKSLLGFIRHRCMKKTNLVVLCVAILLPMVLARR</sequence>
<feature type="region of interest" description="Disordered" evidence="1">
    <location>
        <begin position="111"/>
        <end position="145"/>
    </location>
</feature>
<evidence type="ECO:0000259" key="2">
    <source>
        <dbReference type="PROSITE" id="PS50195"/>
    </source>
</evidence>
<gene>
    <name evidence="4" type="ORF">BBJ29_001149</name>
    <name evidence="3" type="ORF">BBP00_00002837</name>
</gene>
<feature type="region of interest" description="Disordered" evidence="1">
    <location>
        <begin position="173"/>
        <end position="217"/>
    </location>
</feature>
<dbReference type="InterPro" id="IPR036871">
    <property type="entry name" value="PX_dom_sf"/>
</dbReference>
<evidence type="ECO:0000256" key="1">
    <source>
        <dbReference type="SAM" id="MobiDB-lite"/>
    </source>
</evidence>
<evidence type="ECO:0000313" key="4">
    <source>
        <dbReference type="EMBL" id="RLN70785.1"/>
    </source>
</evidence>
<dbReference type="EMBL" id="MBAD02000192">
    <property type="protein sequence ID" value="RLN70785.1"/>
    <property type="molecule type" value="Genomic_DNA"/>
</dbReference>